<evidence type="ECO:0000259" key="6">
    <source>
        <dbReference type="PROSITE" id="PS51387"/>
    </source>
</evidence>
<evidence type="ECO:0000256" key="3">
    <source>
        <dbReference type="ARBA" id="ARBA00022630"/>
    </source>
</evidence>
<sequence length="163" mass="16755">MAATRASGTEAVGYGTMSDNVLGLTAVLADGRVIRTGTRARKSAAGYDLTHLLVGSEGTLAVITEVALRLAPVPAAVSAAVCPFPDIEAAVECVQRIIGAGLHPARCELLDEVQMDAVNRYAGLDYDVLPTLFLEFHGSVDLVAEAAQSAGQIAGDLGGGSFR</sequence>
<keyword evidence="5" id="KW-0560">Oxidoreductase</keyword>
<accession>A0A382ZPC8</accession>
<name>A0A382ZPC8_9ZZZZ</name>
<evidence type="ECO:0000313" key="7">
    <source>
        <dbReference type="EMBL" id="SVD97397.1"/>
    </source>
</evidence>
<dbReference type="Gene3D" id="3.30.465.10">
    <property type="match status" value="1"/>
</dbReference>
<dbReference type="Pfam" id="PF02913">
    <property type="entry name" value="FAD-oxidase_C"/>
    <property type="match status" value="1"/>
</dbReference>
<keyword evidence="3" id="KW-0285">Flavoprotein</keyword>
<dbReference type="PROSITE" id="PS51387">
    <property type="entry name" value="FAD_PCMH"/>
    <property type="match status" value="1"/>
</dbReference>
<dbReference type="InterPro" id="IPR004113">
    <property type="entry name" value="FAD-bd_oxidored_4_C"/>
</dbReference>
<comment type="similarity">
    <text evidence="2">Belongs to the FAD-binding oxidoreductase/transferase type 4 family.</text>
</comment>
<dbReference type="PANTHER" id="PTHR11748">
    <property type="entry name" value="D-LACTATE DEHYDROGENASE"/>
    <property type="match status" value="1"/>
</dbReference>
<gene>
    <name evidence="7" type="ORF">METZ01_LOCUS450251</name>
</gene>
<dbReference type="AlphaFoldDB" id="A0A382ZPC8"/>
<dbReference type="PANTHER" id="PTHR11748:SF111">
    <property type="entry name" value="D-LACTATE DEHYDROGENASE, MITOCHONDRIAL-RELATED"/>
    <property type="match status" value="1"/>
</dbReference>
<dbReference type="InterPro" id="IPR016166">
    <property type="entry name" value="FAD-bd_PCMH"/>
</dbReference>
<comment type="cofactor">
    <cofactor evidence="1">
        <name>FAD</name>
        <dbReference type="ChEBI" id="CHEBI:57692"/>
    </cofactor>
</comment>
<organism evidence="7">
    <name type="scientific">marine metagenome</name>
    <dbReference type="NCBI Taxonomy" id="408172"/>
    <lineage>
        <taxon>unclassified sequences</taxon>
        <taxon>metagenomes</taxon>
        <taxon>ecological metagenomes</taxon>
    </lineage>
</organism>
<dbReference type="GO" id="GO:1903457">
    <property type="term" value="P:lactate catabolic process"/>
    <property type="evidence" value="ECO:0007669"/>
    <property type="project" value="TreeGrafter"/>
</dbReference>
<evidence type="ECO:0000256" key="1">
    <source>
        <dbReference type="ARBA" id="ARBA00001974"/>
    </source>
</evidence>
<feature type="domain" description="FAD-binding PCMH-type" evidence="6">
    <location>
        <begin position="1"/>
        <end position="73"/>
    </location>
</feature>
<proteinExistence type="inferred from homology"/>
<dbReference type="InterPro" id="IPR016164">
    <property type="entry name" value="FAD-linked_Oxase-like_C"/>
</dbReference>
<evidence type="ECO:0000256" key="5">
    <source>
        <dbReference type="ARBA" id="ARBA00023002"/>
    </source>
</evidence>
<keyword evidence="4" id="KW-0274">FAD</keyword>
<dbReference type="GO" id="GO:0005739">
    <property type="term" value="C:mitochondrion"/>
    <property type="evidence" value="ECO:0007669"/>
    <property type="project" value="UniProtKB-SubCell"/>
</dbReference>
<dbReference type="GO" id="GO:0008720">
    <property type="term" value="F:D-lactate dehydrogenase (NAD+) activity"/>
    <property type="evidence" value="ECO:0007669"/>
    <property type="project" value="TreeGrafter"/>
</dbReference>
<evidence type="ECO:0000256" key="4">
    <source>
        <dbReference type="ARBA" id="ARBA00022827"/>
    </source>
</evidence>
<dbReference type="InterPro" id="IPR036318">
    <property type="entry name" value="FAD-bd_PCMH-like_sf"/>
</dbReference>
<dbReference type="EMBL" id="UINC01185607">
    <property type="protein sequence ID" value="SVD97397.1"/>
    <property type="molecule type" value="Genomic_DNA"/>
</dbReference>
<dbReference type="InterPro" id="IPR016169">
    <property type="entry name" value="FAD-bd_PCMH_sub2"/>
</dbReference>
<evidence type="ECO:0000256" key="2">
    <source>
        <dbReference type="ARBA" id="ARBA00008000"/>
    </source>
</evidence>
<dbReference type="GO" id="GO:0071949">
    <property type="term" value="F:FAD binding"/>
    <property type="evidence" value="ECO:0007669"/>
    <property type="project" value="InterPro"/>
</dbReference>
<dbReference type="GO" id="GO:0004458">
    <property type="term" value="F:D-lactate dehydrogenase (cytochrome) activity"/>
    <property type="evidence" value="ECO:0007669"/>
    <property type="project" value="UniProtKB-EC"/>
</dbReference>
<feature type="non-terminal residue" evidence="7">
    <location>
        <position position="163"/>
    </location>
</feature>
<dbReference type="SUPFAM" id="SSF55103">
    <property type="entry name" value="FAD-linked oxidases, C-terminal domain"/>
    <property type="match status" value="1"/>
</dbReference>
<dbReference type="SUPFAM" id="SSF56176">
    <property type="entry name" value="FAD-binding/transporter-associated domain-like"/>
    <property type="match status" value="1"/>
</dbReference>
<protein>
    <recommendedName>
        <fullName evidence="6">FAD-binding PCMH-type domain-containing protein</fullName>
    </recommendedName>
</protein>
<reference evidence="7" key="1">
    <citation type="submission" date="2018-05" db="EMBL/GenBank/DDBJ databases">
        <authorList>
            <person name="Lanie J.A."/>
            <person name="Ng W.-L."/>
            <person name="Kazmierczak K.M."/>
            <person name="Andrzejewski T.M."/>
            <person name="Davidsen T.M."/>
            <person name="Wayne K.J."/>
            <person name="Tettelin H."/>
            <person name="Glass J.I."/>
            <person name="Rusch D."/>
            <person name="Podicherti R."/>
            <person name="Tsui H.-C.T."/>
            <person name="Winkler M.E."/>
        </authorList>
    </citation>
    <scope>NUCLEOTIDE SEQUENCE</scope>
</reference>